<proteinExistence type="predicted"/>
<dbReference type="EMBL" id="JAGEOJ010000005">
    <property type="protein sequence ID" value="MBO2448311.1"/>
    <property type="molecule type" value="Genomic_DNA"/>
</dbReference>
<dbReference type="PANTHER" id="PTHR36221:SF1">
    <property type="entry name" value="DUF742 DOMAIN-CONTAINING PROTEIN"/>
    <property type="match status" value="1"/>
</dbReference>
<dbReference type="InterPro" id="IPR007995">
    <property type="entry name" value="DUF742"/>
</dbReference>
<dbReference type="PANTHER" id="PTHR36221">
    <property type="entry name" value="DUF742 DOMAIN-CONTAINING PROTEIN"/>
    <property type="match status" value="1"/>
</dbReference>
<evidence type="ECO:0000313" key="1">
    <source>
        <dbReference type="EMBL" id="MBO2448311.1"/>
    </source>
</evidence>
<dbReference type="AlphaFoldDB" id="A0A939T1U6"/>
<accession>A0A939T1U6</accession>
<reference evidence="1" key="1">
    <citation type="submission" date="2021-03" db="EMBL/GenBank/DDBJ databases">
        <authorList>
            <person name="Kanchanasin P."/>
            <person name="Saeng-In P."/>
            <person name="Phongsopitanun W."/>
            <person name="Yuki M."/>
            <person name="Kudo T."/>
            <person name="Ohkuma M."/>
            <person name="Tanasupawat S."/>
        </authorList>
    </citation>
    <scope>NUCLEOTIDE SEQUENCE</scope>
    <source>
        <strain evidence="1">GKU 128</strain>
    </source>
</reference>
<organism evidence="1 2">
    <name type="scientific">Actinomadura barringtoniae</name>
    <dbReference type="NCBI Taxonomy" id="1427535"/>
    <lineage>
        <taxon>Bacteria</taxon>
        <taxon>Bacillati</taxon>
        <taxon>Actinomycetota</taxon>
        <taxon>Actinomycetes</taxon>
        <taxon>Streptosporangiales</taxon>
        <taxon>Thermomonosporaceae</taxon>
        <taxon>Actinomadura</taxon>
    </lineage>
</organism>
<comment type="caution">
    <text evidence="1">The sequence shown here is derived from an EMBL/GenBank/DDBJ whole genome shotgun (WGS) entry which is preliminary data.</text>
</comment>
<gene>
    <name evidence="1" type="ORF">J4573_14495</name>
</gene>
<dbReference type="RefSeq" id="WP_208255951.1">
    <property type="nucleotide sequence ID" value="NZ_JAGEOJ010000005.1"/>
</dbReference>
<sequence>MSGHRERWLDDEAGPLVRPYAITRGRTRARGAPLDLVTILVASGEAVPPRSRLSPEQLRLLWLCQIPHTVADLASRLELPLGVIRVLVDELIEHRLLRVDLPAPTELPDLATLRRIRDQLRTI</sequence>
<protein>
    <submittedName>
        <fullName evidence="1">DUF742 domain-containing protein</fullName>
    </submittedName>
</protein>
<name>A0A939T1U6_9ACTN</name>
<dbReference type="Pfam" id="PF05331">
    <property type="entry name" value="DUF742"/>
    <property type="match status" value="1"/>
</dbReference>
<keyword evidence="2" id="KW-1185">Reference proteome</keyword>
<dbReference type="Proteomes" id="UP000669179">
    <property type="component" value="Unassembled WGS sequence"/>
</dbReference>
<evidence type="ECO:0000313" key="2">
    <source>
        <dbReference type="Proteomes" id="UP000669179"/>
    </source>
</evidence>